<organism evidence="2 3">
    <name type="scientific">Macrostomum lignano</name>
    <dbReference type="NCBI Taxonomy" id="282301"/>
    <lineage>
        <taxon>Eukaryota</taxon>
        <taxon>Metazoa</taxon>
        <taxon>Spiralia</taxon>
        <taxon>Lophotrochozoa</taxon>
        <taxon>Platyhelminthes</taxon>
        <taxon>Rhabditophora</taxon>
        <taxon>Macrostomorpha</taxon>
        <taxon>Macrostomida</taxon>
        <taxon>Macrostomidae</taxon>
        <taxon>Macrostomum</taxon>
    </lineage>
</organism>
<feature type="coiled-coil region" evidence="1">
    <location>
        <begin position="32"/>
        <end position="91"/>
    </location>
</feature>
<dbReference type="Proteomes" id="UP000095280">
    <property type="component" value="Unplaced"/>
</dbReference>
<protein>
    <submittedName>
        <fullName evidence="3">CDR2</fullName>
    </submittedName>
</protein>
<keyword evidence="2" id="KW-1185">Reference proteome</keyword>
<proteinExistence type="predicted"/>
<dbReference type="AlphaFoldDB" id="A0A1I8HVI9"/>
<evidence type="ECO:0000313" key="2">
    <source>
        <dbReference type="Proteomes" id="UP000095280"/>
    </source>
</evidence>
<evidence type="ECO:0000256" key="1">
    <source>
        <dbReference type="SAM" id="Coils"/>
    </source>
</evidence>
<keyword evidence="1" id="KW-0175">Coiled coil</keyword>
<reference evidence="3" key="1">
    <citation type="submission" date="2016-11" db="UniProtKB">
        <authorList>
            <consortium name="WormBaseParasite"/>
        </authorList>
    </citation>
    <scope>IDENTIFICATION</scope>
</reference>
<dbReference type="WBParaSite" id="maker-uti_cns_0008228-snap-gene-0.8-mRNA-1">
    <property type="protein sequence ID" value="maker-uti_cns_0008228-snap-gene-0.8-mRNA-1"/>
    <property type="gene ID" value="maker-uti_cns_0008228-snap-gene-0.8"/>
</dbReference>
<accession>A0A1I8HVI9</accession>
<evidence type="ECO:0000313" key="3">
    <source>
        <dbReference type="WBParaSite" id="maker-uti_cns_0008228-snap-gene-0.8-mRNA-1"/>
    </source>
</evidence>
<sequence>KIHLFLQLSEEMSNEDALDLYADICTNNGPSYEDLRARCHTLEQETKQLVETISTLASENKALLADKASLNQLLAQQRDHYERKLKFLNDR</sequence>
<name>A0A1I8HVI9_9PLAT</name>